<dbReference type="RefSeq" id="WP_189492265.1">
    <property type="nucleotide sequence ID" value="NZ_BMZG01000004.1"/>
</dbReference>
<dbReference type="GO" id="GO:0008289">
    <property type="term" value="F:lipid binding"/>
    <property type="evidence" value="ECO:0007669"/>
    <property type="project" value="UniProtKB-UniRule"/>
</dbReference>
<dbReference type="InterPro" id="IPR000566">
    <property type="entry name" value="Lipocln_cytosolic_FA-bd_dom"/>
</dbReference>
<dbReference type="InterPro" id="IPR022271">
    <property type="entry name" value="Lipocalin_ApoD"/>
</dbReference>
<evidence type="ECO:0000256" key="13">
    <source>
        <dbReference type="PIRSR" id="PIRSR036893-52"/>
    </source>
</evidence>
<comment type="function">
    <text evidence="10 12">Involved in the storage or transport of lipids necessary for membrane maintenance under stressful conditions. Displays a binding preference for lysophospholipids.</text>
</comment>
<reference evidence="15" key="2">
    <citation type="submission" date="2020-09" db="EMBL/GenBank/DDBJ databases">
        <authorList>
            <person name="Sun Q."/>
            <person name="Kim S."/>
        </authorList>
    </citation>
    <scope>NUCLEOTIDE SEQUENCE</scope>
    <source>
        <strain evidence="15">KCTC 32501</strain>
    </source>
</reference>
<proteinExistence type="inferred from homology"/>
<keyword evidence="8 12" id="KW-0998">Cell outer membrane</keyword>
<accession>A0A8J3FZ23</accession>
<dbReference type="EMBL" id="BMZG01000004">
    <property type="protein sequence ID" value="GHA70465.1"/>
    <property type="molecule type" value="Genomic_DNA"/>
</dbReference>
<feature type="domain" description="Lipocalin/cytosolic fatty-acid binding" evidence="14">
    <location>
        <begin position="35"/>
        <end position="175"/>
    </location>
</feature>
<organism evidence="15 16">
    <name type="scientific">Formosimonas limnophila</name>
    <dbReference type="NCBI Taxonomy" id="1384487"/>
    <lineage>
        <taxon>Bacteria</taxon>
        <taxon>Pseudomonadati</taxon>
        <taxon>Pseudomonadota</taxon>
        <taxon>Betaproteobacteria</taxon>
        <taxon>Burkholderiales</taxon>
        <taxon>Burkholderiaceae</taxon>
        <taxon>Formosimonas</taxon>
    </lineage>
</organism>
<dbReference type="Gene3D" id="2.40.128.20">
    <property type="match status" value="1"/>
</dbReference>
<dbReference type="Proteomes" id="UP000614287">
    <property type="component" value="Unassembled WGS sequence"/>
</dbReference>
<keyword evidence="6 12" id="KW-0472">Membrane</keyword>
<evidence type="ECO:0000256" key="2">
    <source>
        <dbReference type="ARBA" id="ARBA00006889"/>
    </source>
</evidence>
<dbReference type="InterPro" id="IPR002446">
    <property type="entry name" value="Lipocalin_bac"/>
</dbReference>
<comment type="subunit">
    <text evidence="3 12">Homodimer.</text>
</comment>
<evidence type="ECO:0000256" key="3">
    <source>
        <dbReference type="ARBA" id="ARBA00011738"/>
    </source>
</evidence>
<dbReference type="GO" id="GO:0006950">
    <property type="term" value="P:response to stress"/>
    <property type="evidence" value="ECO:0007669"/>
    <property type="project" value="UniProtKB-ARBA"/>
</dbReference>
<dbReference type="PANTHER" id="PTHR10612">
    <property type="entry name" value="APOLIPOPROTEIN D"/>
    <property type="match status" value="1"/>
</dbReference>
<dbReference type="GO" id="GO:0009279">
    <property type="term" value="C:cell outer membrane"/>
    <property type="evidence" value="ECO:0007669"/>
    <property type="project" value="UniProtKB-SubCell"/>
</dbReference>
<comment type="caution">
    <text evidence="15">The sequence shown here is derived from an EMBL/GenBank/DDBJ whole genome shotgun (WGS) entry which is preliminary data.</text>
</comment>
<evidence type="ECO:0000256" key="6">
    <source>
        <dbReference type="ARBA" id="ARBA00023136"/>
    </source>
</evidence>
<keyword evidence="9 12" id="KW-0449">Lipoprotein</keyword>
<feature type="lipid moiety-binding region" description="S-diacylglycerol cysteine" evidence="13">
    <location>
        <position position="19"/>
    </location>
</feature>
<dbReference type="Pfam" id="PF08212">
    <property type="entry name" value="Lipocalin_2"/>
    <property type="match status" value="1"/>
</dbReference>
<evidence type="ECO:0000256" key="1">
    <source>
        <dbReference type="ARBA" id="ARBA00004459"/>
    </source>
</evidence>
<evidence type="ECO:0000313" key="15">
    <source>
        <dbReference type="EMBL" id="GHA70465.1"/>
    </source>
</evidence>
<dbReference type="AlphaFoldDB" id="A0A8J3FZ23"/>
<dbReference type="PROSITE" id="PS00213">
    <property type="entry name" value="LIPOCALIN"/>
    <property type="match status" value="1"/>
</dbReference>
<dbReference type="PRINTS" id="PR01171">
    <property type="entry name" value="BCTLIPOCALIN"/>
</dbReference>
<evidence type="ECO:0000256" key="12">
    <source>
        <dbReference type="PIRNR" id="PIRNR036893"/>
    </source>
</evidence>
<evidence type="ECO:0000256" key="4">
    <source>
        <dbReference type="ARBA" id="ARBA00022729"/>
    </source>
</evidence>
<evidence type="ECO:0000256" key="7">
    <source>
        <dbReference type="ARBA" id="ARBA00023139"/>
    </source>
</evidence>
<keyword evidence="16" id="KW-1185">Reference proteome</keyword>
<evidence type="ECO:0000259" key="14">
    <source>
        <dbReference type="Pfam" id="PF08212"/>
    </source>
</evidence>
<name>A0A8J3FZ23_9BURK</name>
<keyword evidence="7 13" id="KW-0564">Palmitate</keyword>
<dbReference type="PANTHER" id="PTHR10612:SF34">
    <property type="entry name" value="APOLIPOPROTEIN D"/>
    <property type="match status" value="1"/>
</dbReference>
<evidence type="ECO:0000256" key="10">
    <source>
        <dbReference type="ARBA" id="ARBA00057024"/>
    </source>
</evidence>
<keyword evidence="5 12" id="KW-0446">Lipid-binding</keyword>
<dbReference type="InterPro" id="IPR012674">
    <property type="entry name" value="Calycin"/>
</dbReference>
<gene>
    <name evidence="15" type="primary">blc</name>
    <name evidence="15" type="ORF">GCM10009007_09020</name>
</gene>
<dbReference type="InterPro" id="IPR047202">
    <property type="entry name" value="Lipocalin_Blc-like_dom"/>
</dbReference>
<evidence type="ECO:0000256" key="11">
    <source>
        <dbReference type="ARBA" id="ARBA00071217"/>
    </source>
</evidence>
<comment type="similarity">
    <text evidence="2 12">Belongs to the calycin superfamily. Lipocalin family.</text>
</comment>
<evidence type="ECO:0000256" key="5">
    <source>
        <dbReference type="ARBA" id="ARBA00023121"/>
    </source>
</evidence>
<sequence>MNPFKYLTVLITSLFLVGCTSNSIPQGVTPVTNFDATRYTGTWYEIARLDHSFERGLSKVTAEYTLNPDNTLTVINKGYSESKQKWQQATGKARFVGDTSTGHLKVSFFGPFYGGYIVFELDKTNYQYALVSGPDHSYLWLLSRTPTISEPLKQQLIDKAKAAGFGTQKLIMVQQ</sequence>
<evidence type="ECO:0000313" key="16">
    <source>
        <dbReference type="Proteomes" id="UP000614287"/>
    </source>
</evidence>
<keyword evidence="4" id="KW-0732">Signal</keyword>
<dbReference type="InterPro" id="IPR022272">
    <property type="entry name" value="Lipocalin_CS"/>
</dbReference>
<evidence type="ECO:0000256" key="9">
    <source>
        <dbReference type="ARBA" id="ARBA00023288"/>
    </source>
</evidence>
<comment type="subcellular location">
    <subcellularLocation>
        <location evidence="1">Cell outer membrane</location>
        <topology evidence="1">Lipid-anchor</topology>
    </subcellularLocation>
</comment>
<reference evidence="15" key="1">
    <citation type="journal article" date="2014" name="Int. J. Syst. Evol. Microbiol.">
        <title>Complete genome sequence of Corynebacterium casei LMG S-19264T (=DSM 44701T), isolated from a smear-ripened cheese.</title>
        <authorList>
            <consortium name="US DOE Joint Genome Institute (JGI-PGF)"/>
            <person name="Walter F."/>
            <person name="Albersmeier A."/>
            <person name="Kalinowski J."/>
            <person name="Ruckert C."/>
        </authorList>
    </citation>
    <scope>NUCLEOTIDE SEQUENCE</scope>
    <source>
        <strain evidence="15">KCTC 32501</strain>
    </source>
</reference>
<dbReference type="PIRSF" id="PIRSF036893">
    <property type="entry name" value="Lipocalin_ApoD"/>
    <property type="match status" value="1"/>
</dbReference>
<dbReference type="PROSITE" id="PS51257">
    <property type="entry name" value="PROKAR_LIPOPROTEIN"/>
    <property type="match status" value="1"/>
</dbReference>
<protein>
    <recommendedName>
        <fullName evidence="11 12">Outer membrane lipoprotein Blc</fullName>
    </recommendedName>
</protein>
<dbReference type="CDD" id="cd19438">
    <property type="entry name" value="lipocalin_Blc-like"/>
    <property type="match status" value="1"/>
</dbReference>
<dbReference type="FunFam" id="2.40.128.20:FF:000002">
    <property type="entry name" value="Outer membrane lipoprotein Blc"/>
    <property type="match status" value="1"/>
</dbReference>
<evidence type="ECO:0000256" key="8">
    <source>
        <dbReference type="ARBA" id="ARBA00023237"/>
    </source>
</evidence>
<dbReference type="SUPFAM" id="SSF50814">
    <property type="entry name" value="Lipocalins"/>
    <property type="match status" value="1"/>
</dbReference>